<dbReference type="EMBL" id="JARTFS010000001">
    <property type="protein sequence ID" value="MED4399949.1"/>
    <property type="molecule type" value="Genomic_DNA"/>
</dbReference>
<keyword evidence="10" id="KW-0645">Protease</keyword>
<keyword evidence="11" id="KW-1185">Reference proteome</keyword>
<reference evidence="10 11" key="1">
    <citation type="submission" date="2023-03" db="EMBL/GenBank/DDBJ databases">
        <title>Bacillus Genome Sequencing.</title>
        <authorList>
            <person name="Dunlap C."/>
        </authorList>
    </citation>
    <scope>NUCLEOTIDE SEQUENCE [LARGE SCALE GENOMIC DNA]</scope>
    <source>
        <strain evidence="10 11">NRS-1717</strain>
    </source>
</reference>
<evidence type="ECO:0000313" key="11">
    <source>
        <dbReference type="Proteomes" id="UP001342826"/>
    </source>
</evidence>
<dbReference type="Gene3D" id="3.40.710.10">
    <property type="entry name" value="DD-peptidase/beta-lactamase superfamily"/>
    <property type="match status" value="1"/>
</dbReference>
<dbReference type="GO" id="GO:0004180">
    <property type="term" value="F:carboxypeptidase activity"/>
    <property type="evidence" value="ECO:0007669"/>
    <property type="project" value="UniProtKB-KW"/>
</dbReference>
<keyword evidence="6" id="KW-0961">Cell wall biogenesis/degradation</keyword>
<protein>
    <submittedName>
        <fullName evidence="10">D-alanyl-D-alanine carboxypeptidase</fullName>
    </submittedName>
</protein>
<proteinExistence type="inferred from homology"/>
<keyword evidence="2" id="KW-0732">Signal</keyword>
<keyword evidence="3" id="KW-0378">Hydrolase</keyword>
<evidence type="ECO:0000256" key="3">
    <source>
        <dbReference type="ARBA" id="ARBA00022801"/>
    </source>
</evidence>
<evidence type="ECO:0000256" key="1">
    <source>
        <dbReference type="ARBA" id="ARBA00007164"/>
    </source>
</evidence>
<keyword evidence="4" id="KW-0133">Cell shape</keyword>
<dbReference type="InterPro" id="IPR001967">
    <property type="entry name" value="Peptidase_S11_N"/>
</dbReference>
<evidence type="ECO:0000256" key="6">
    <source>
        <dbReference type="ARBA" id="ARBA00023316"/>
    </source>
</evidence>
<keyword evidence="8" id="KW-0472">Membrane</keyword>
<evidence type="ECO:0000259" key="9">
    <source>
        <dbReference type="Pfam" id="PF00768"/>
    </source>
</evidence>
<keyword evidence="10" id="KW-0121">Carboxypeptidase</keyword>
<name>A0ABU6NS28_9BACI</name>
<dbReference type="RefSeq" id="WP_066231051.1">
    <property type="nucleotide sequence ID" value="NZ_JARTFQ010000005.1"/>
</dbReference>
<dbReference type="PANTHER" id="PTHR21581:SF33">
    <property type="entry name" value="D-ALANYL-D-ALANINE CARBOXYPEPTIDASE DACB"/>
    <property type="match status" value="1"/>
</dbReference>
<evidence type="ECO:0000313" key="10">
    <source>
        <dbReference type="EMBL" id="MED4399949.1"/>
    </source>
</evidence>
<dbReference type="SUPFAM" id="SSF56601">
    <property type="entry name" value="beta-lactamase/transpeptidase-like"/>
    <property type="match status" value="1"/>
</dbReference>
<keyword evidence="5" id="KW-0573">Peptidoglycan synthesis</keyword>
<keyword evidence="8" id="KW-0812">Transmembrane</keyword>
<dbReference type="GeneID" id="301141687"/>
<comment type="caution">
    <text evidence="10">The sequence shown here is derived from an EMBL/GenBank/DDBJ whole genome shotgun (WGS) entry which is preliminary data.</text>
</comment>
<feature type="transmembrane region" description="Helical" evidence="8">
    <location>
        <begin position="6"/>
        <end position="25"/>
    </location>
</feature>
<gene>
    <name evidence="10" type="ORF">P9271_01055</name>
</gene>
<accession>A0ABU6NS28</accession>
<evidence type="ECO:0000256" key="2">
    <source>
        <dbReference type="ARBA" id="ARBA00022729"/>
    </source>
</evidence>
<evidence type="ECO:0000256" key="4">
    <source>
        <dbReference type="ARBA" id="ARBA00022960"/>
    </source>
</evidence>
<evidence type="ECO:0000256" key="7">
    <source>
        <dbReference type="RuleBase" id="RU004016"/>
    </source>
</evidence>
<keyword evidence="8" id="KW-1133">Transmembrane helix</keyword>
<comment type="similarity">
    <text evidence="1 7">Belongs to the peptidase S11 family.</text>
</comment>
<organism evidence="10 11">
    <name type="scientific">Metabacillus fastidiosus</name>
    <dbReference type="NCBI Taxonomy" id="1458"/>
    <lineage>
        <taxon>Bacteria</taxon>
        <taxon>Bacillati</taxon>
        <taxon>Bacillota</taxon>
        <taxon>Bacilli</taxon>
        <taxon>Bacillales</taxon>
        <taxon>Bacillaceae</taxon>
        <taxon>Metabacillus</taxon>
    </lineage>
</organism>
<dbReference type="Proteomes" id="UP001342826">
    <property type="component" value="Unassembled WGS sequence"/>
</dbReference>
<dbReference type="Pfam" id="PF00768">
    <property type="entry name" value="Peptidase_S11"/>
    <property type="match status" value="1"/>
</dbReference>
<dbReference type="InterPro" id="IPR012338">
    <property type="entry name" value="Beta-lactam/transpept-like"/>
</dbReference>
<dbReference type="PANTHER" id="PTHR21581">
    <property type="entry name" value="D-ALANYL-D-ALANINE CARBOXYPEPTIDASE"/>
    <property type="match status" value="1"/>
</dbReference>
<dbReference type="InterPro" id="IPR018044">
    <property type="entry name" value="Peptidase_S11"/>
</dbReference>
<sequence>MKKRIFTFFSIILIAITCIIFLNMGEKEAGFREVKENVYRKIDTIEKPSVMLDVEVTGKNAILLDKDTGRILFSKNGEEKIYPASTTKIMTALIALENGNLNDYITVGNEVALKLEGESTAYLIEGQVLTLEELLSGLLLQSGNDAARTIAIHTAKMVGKNENFSNEEALSYFAGLMNKKAAEIGANDTHFVNPSGLHDPNHYTTALDMTLITKEAMKKEQFQQLVSRETYSDEKVTYHNTNRLLKQNDPFYFEGANGIKTGFTTEAGRCLISSVSRDGRNLLSFVFHSTGEGVYSDTIALFNAGLGLN</sequence>
<feature type="domain" description="Peptidase S11 D-alanyl-D-alanine carboxypeptidase A N-terminal" evidence="9">
    <location>
        <begin position="55"/>
        <end position="288"/>
    </location>
</feature>
<evidence type="ECO:0000256" key="5">
    <source>
        <dbReference type="ARBA" id="ARBA00022984"/>
    </source>
</evidence>
<dbReference type="PRINTS" id="PR00725">
    <property type="entry name" value="DADACBPTASE1"/>
</dbReference>
<evidence type="ECO:0000256" key="8">
    <source>
        <dbReference type="SAM" id="Phobius"/>
    </source>
</evidence>